<gene>
    <name evidence="2" type="ORF">HID58_057863</name>
</gene>
<evidence type="ECO:0000256" key="1">
    <source>
        <dbReference type="SAM" id="MobiDB-lite"/>
    </source>
</evidence>
<evidence type="ECO:0000313" key="3">
    <source>
        <dbReference type="Proteomes" id="UP000824890"/>
    </source>
</evidence>
<feature type="region of interest" description="Disordered" evidence="1">
    <location>
        <begin position="22"/>
        <end position="92"/>
    </location>
</feature>
<accession>A0ABQ7ZNY6</accession>
<sequence length="92" mass="10597">MMTAEALYRLRICGDKRERKKLIKKRSSPDITIHFKQIEDSEDNSKHKNNSPGASSQESERERETVIRVDNGTTSGPKKRFINKGEEEHAEP</sequence>
<dbReference type="EMBL" id="JAGKQM010000014">
    <property type="protein sequence ID" value="KAH0881767.1"/>
    <property type="molecule type" value="Genomic_DNA"/>
</dbReference>
<name>A0ABQ7ZNY6_BRANA</name>
<dbReference type="Proteomes" id="UP000824890">
    <property type="component" value="Unassembled WGS sequence"/>
</dbReference>
<organism evidence="2 3">
    <name type="scientific">Brassica napus</name>
    <name type="common">Rape</name>
    <dbReference type="NCBI Taxonomy" id="3708"/>
    <lineage>
        <taxon>Eukaryota</taxon>
        <taxon>Viridiplantae</taxon>
        <taxon>Streptophyta</taxon>
        <taxon>Embryophyta</taxon>
        <taxon>Tracheophyta</taxon>
        <taxon>Spermatophyta</taxon>
        <taxon>Magnoliopsida</taxon>
        <taxon>eudicotyledons</taxon>
        <taxon>Gunneridae</taxon>
        <taxon>Pentapetalae</taxon>
        <taxon>rosids</taxon>
        <taxon>malvids</taxon>
        <taxon>Brassicales</taxon>
        <taxon>Brassicaceae</taxon>
        <taxon>Brassiceae</taxon>
        <taxon>Brassica</taxon>
    </lineage>
</organism>
<comment type="caution">
    <text evidence="2">The sequence shown here is derived from an EMBL/GenBank/DDBJ whole genome shotgun (WGS) entry which is preliminary data.</text>
</comment>
<reference evidence="2 3" key="1">
    <citation type="submission" date="2021-05" db="EMBL/GenBank/DDBJ databases">
        <title>Genome Assembly of Synthetic Allotetraploid Brassica napus Reveals Homoeologous Exchanges between Subgenomes.</title>
        <authorList>
            <person name="Davis J.T."/>
        </authorList>
    </citation>
    <scope>NUCLEOTIDE SEQUENCE [LARGE SCALE GENOMIC DNA]</scope>
    <source>
        <strain evidence="3">cv. Da-Ae</strain>
        <tissue evidence="2">Seedling</tissue>
    </source>
</reference>
<protein>
    <submittedName>
        <fullName evidence="2">Uncharacterized protein</fullName>
    </submittedName>
</protein>
<keyword evidence="3" id="KW-1185">Reference proteome</keyword>
<evidence type="ECO:0000313" key="2">
    <source>
        <dbReference type="EMBL" id="KAH0881767.1"/>
    </source>
</evidence>
<feature type="compositionally biased region" description="Basic and acidic residues" evidence="1">
    <location>
        <begin position="36"/>
        <end position="46"/>
    </location>
</feature>
<feature type="compositionally biased region" description="Basic and acidic residues" evidence="1">
    <location>
        <begin position="58"/>
        <end position="67"/>
    </location>
</feature>
<proteinExistence type="predicted"/>
<feature type="compositionally biased region" description="Basic and acidic residues" evidence="1">
    <location>
        <begin position="83"/>
        <end position="92"/>
    </location>
</feature>